<reference evidence="6" key="3">
    <citation type="submission" date="2025-09" db="UniProtKB">
        <authorList>
            <consortium name="Ensembl"/>
        </authorList>
    </citation>
    <scope>IDENTIFICATION</scope>
</reference>
<feature type="region of interest" description="Disordered" evidence="4">
    <location>
        <begin position="533"/>
        <end position="575"/>
    </location>
</feature>
<proteinExistence type="predicted"/>
<reference evidence="6 7" key="1">
    <citation type="submission" date="2022-01" db="EMBL/GenBank/DDBJ databases">
        <title>A chromosome-scale genome assembly of the false clownfish, Amphiprion ocellaris.</title>
        <authorList>
            <person name="Ryu T."/>
        </authorList>
    </citation>
    <scope>NUCLEOTIDE SEQUENCE [LARGE SCALE GENOMIC DNA]</scope>
</reference>
<feature type="compositionally biased region" description="Acidic residues" evidence="4">
    <location>
        <begin position="562"/>
        <end position="575"/>
    </location>
</feature>
<dbReference type="GeneID" id="111572894"/>
<dbReference type="SUPFAM" id="SSF90257">
    <property type="entry name" value="Myosin rod fragments"/>
    <property type="match status" value="1"/>
</dbReference>
<evidence type="ECO:0000313" key="7">
    <source>
        <dbReference type="Proteomes" id="UP001501940"/>
    </source>
</evidence>
<dbReference type="Gene3D" id="1.10.287.1490">
    <property type="match status" value="1"/>
</dbReference>
<feature type="region of interest" description="Disordered" evidence="4">
    <location>
        <begin position="493"/>
        <end position="514"/>
    </location>
</feature>
<evidence type="ECO:0000313" key="6">
    <source>
        <dbReference type="Ensembl" id="ENSAOCP00000069576.1"/>
    </source>
</evidence>
<evidence type="ECO:0000256" key="4">
    <source>
        <dbReference type="SAM" id="MobiDB-lite"/>
    </source>
</evidence>
<feature type="domain" description="Myosin tail" evidence="5">
    <location>
        <begin position="331"/>
        <end position="533"/>
    </location>
</feature>
<feature type="region of interest" description="Disordered" evidence="4">
    <location>
        <begin position="173"/>
        <end position="243"/>
    </location>
</feature>
<accession>A0AAQ5ZYG2</accession>
<feature type="compositionally biased region" description="Basic and acidic residues" evidence="4">
    <location>
        <begin position="216"/>
        <end position="225"/>
    </location>
</feature>
<evidence type="ECO:0000256" key="1">
    <source>
        <dbReference type="ARBA" id="ARBA00023054"/>
    </source>
</evidence>
<feature type="region of interest" description="Disordered" evidence="4">
    <location>
        <begin position="1"/>
        <end position="59"/>
    </location>
</feature>
<dbReference type="GO" id="GO:0016459">
    <property type="term" value="C:myosin complex"/>
    <property type="evidence" value="ECO:0007669"/>
    <property type="project" value="InterPro"/>
</dbReference>
<evidence type="ECO:0000256" key="3">
    <source>
        <dbReference type="SAM" id="Coils"/>
    </source>
</evidence>
<feature type="coiled-coil region" evidence="3">
    <location>
        <begin position="81"/>
        <end position="167"/>
    </location>
</feature>
<organism evidence="6 7">
    <name type="scientific">Amphiprion ocellaris</name>
    <name type="common">Clown anemonefish</name>
    <dbReference type="NCBI Taxonomy" id="80972"/>
    <lineage>
        <taxon>Eukaryota</taxon>
        <taxon>Metazoa</taxon>
        <taxon>Chordata</taxon>
        <taxon>Craniata</taxon>
        <taxon>Vertebrata</taxon>
        <taxon>Euteleostomi</taxon>
        <taxon>Actinopterygii</taxon>
        <taxon>Neopterygii</taxon>
        <taxon>Teleostei</taxon>
        <taxon>Neoteleostei</taxon>
        <taxon>Acanthomorphata</taxon>
        <taxon>Ovalentaria</taxon>
        <taxon>Pomacentridae</taxon>
        <taxon>Amphiprion</taxon>
    </lineage>
</organism>
<gene>
    <name evidence="6" type="primary">CCDC102A</name>
</gene>
<protein>
    <recommendedName>
        <fullName evidence="2">Coiled-coil domain-containing protein 102A</fullName>
    </recommendedName>
</protein>
<dbReference type="AlphaFoldDB" id="A0AAQ5ZYG2"/>
<feature type="compositionally biased region" description="Low complexity" evidence="4">
    <location>
        <begin position="182"/>
        <end position="212"/>
    </location>
</feature>
<reference evidence="6" key="2">
    <citation type="submission" date="2025-08" db="UniProtKB">
        <authorList>
            <consortium name="Ensembl"/>
        </authorList>
    </citation>
    <scope>IDENTIFICATION</scope>
</reference>
<keyword evidence="1 3" id="KW-0175">Coiled coil</keyword>
<sequence length="575" mass="65123">MNHTPSPHLSEGSKSAGGGLLCSLGLGSDRGIRSPDSLTHTPSPTGETPSSSPPLLLSPGLGSLGLCSLGAMSEGAGADWESREELRLRELEEARARATQMEKTMRWWSDCTANWREKWSKVRAERNRARDEVRQLRQRLDTLTKELTSVRRERQELASENEMLRQEMLHVRGDHAAPPPSATSFSPTHPRGAYSSSTPSISPSSAASSSSSQVHTDGKLDRVEEGLPASPEPEPVRDVDLDRQKIGQQKDLELLESVLHSRTPGTDTQEAWDSGSGSGGVNPAGFRSSTALSRQERNRQLWEDMTMVDEDSSKLNALQLRLDESQKVLLKEREDKLLLSKSIERLEAELSQWKLKYEELSKSKQEALKQMERLQVENAAEWGRRERLETEKLALERDNKKLRTQAEDLEEQLAKKRRQAASALDTDLKAIQSELFERNKELADLRHVHAKLKKQFQEKTAELAHTNRRVESHEAEVKKLRLRVEELKKELGQAEDELDESHNQTRKLQRSLDEQVEHTENLQVQLEHLQSRLRRQQQSPGLFGKMRSARFSPENPDGPSSDMDEEEEELQLQIP</sequence>
<evidence type="ECO:0000256" key="2">
    <source>
        <dbReference type="ARBA" id="ARBA00040149"/>
    </source>
</evidence>
<dbReference type="Proteomes" id="UP001501940">
    <property type="component" value="Chromosome 1"/>
</dbReference>
<dbReference type="Pfam" id="PF01576">
    <property type="entry name" value="Myosin_tail_1"/>
    <property type="match status" value="1"/>
</dbReference>
<dbReference type="Ensembl" id="ENSAOCT00000085501.1">
    <property type="protein sequence ID" value="ENSAOCP00000069576.1"/>
    <property type="gene ID" value="ENSAOCG00000013089.2"/>
</dbReference>
<feature type="region of interest" description="Disordered" evidence="4">
    <location>
        <begin position="261"/>
        <end position="295"/>
    </location>
</feature>
<name>A0AAQ5ZYG2_AMPOC</name>
<feature type="compositionally biased region" description="Basic and acidic residues" evidence="4">
    <location>
        <begin position="234"/>
        <end position="243"/>
    </location>
</feature>
<dbReference type="GeneTree" id="ENSGT00730000110960"/>
<evidence type="ECO:0000259" key="5">
    <source>
        <dbReference type="Pfam" id="PF01576"/>
    </source>
</evidence>
<dbReference type="PANTHER" id="PTHR46292">
    <property type="entry name" value="COILED-COIL DOMAIN-CONTAINING PROTEIN 102A"/>
    <property type="match status" value="1"/>
</dbReference>
<dbReference type="PANTHER" id="PTHR46292:SF1">
    <property type="entry name" value="COILED-COIL DOMAIN-CONTAINING PROTEIN 102A"/>
    <property type="match status" value="1"/>
</dbReference>
<dbReference type="RefSeq" id="XP_023132538.1">
    <property type="nucleotide sequence ID" value="XM_023276770.3"/>
</dbReference>
<keyword evidence="7" id="KW-1185">Reference proteome</keyword>
<dbReference type="InterPro" id="IPR002928">
    <property type="entry name" value="Myosin_tail"/>
</dbReference>
<feature type="compositionally biased region" description="Low complexity" evidence="4">
    <location>
        <begin position="41"/>
        <end position="59"/>
    </location>
</feature>